<accession>A0A6J8B9V3</accession>
<dbReference type="EMBL" id="CACVKT020002854">
    <property type="protein sequence ID" value="CAC5380241.1"/>
    <property type="molecule type" value="Genomic_DNA"/>
</dbReference>
<dbReference type="PROSITE" id="PS50871">
    <property type="entry name" value="C1Q"/>
    <property type="match status" value="1"/>
</dbReference>
<dbReference type="PRINTS" id="PR00007">
    <property type="entry name" value="COMPLEMNTC1Q"/>
</dbReference>
<keyword evidence="3" id="KW-0732">Signal</keyword>
<evidence type="ECO:0000256" key="2">
    <source>
        <dbReference type="ARBA" id="ARBA00022525"/>
    </source>
</evidence>
<dbReference type="OrthoDB" id="6090657at2759"/>
<dbReference type="InterPro" id="IPR050822">
    <property type="entry name" value="Cerebellin_Synaptic_Org"/>
</dbReference>
<proteinExistence type="predicted"/>
<dbReference type="PANTHER" id="PTHR22923">
    <property type="entry name" value="CEREBELLIN-RELATED"/>
    <property type="match status" value="1"/>
</dbReference>
<dbReference type="Gene3D" id="2.60.120.40">
    <property type="match status" value="1"/>
</dbReference>
<evidence type="ECO:0000256" key="3">
    <source>
        <dbReference type="ARBA" id="ARBA00022729"/>
    </source>
</evidence>
<dbReference type="InterPro" id="IPR001073">
    <property type="entry name" value="C1q_dom"/>
</dbReference>
<keyword evidence="6" id="KW-1185">Reference proteome</keyword>
<evidence type="ECO:0000313" key="6">
    <source>
        <dbReference type="Proteomes" id="UP000507470"/>
    </source>
</evidence>
<dbReference type="Pfam" id="PF00386">
    <property type="entry name" value="C1q"/>
    <property type="match status" value="1"/>
</dbReference>
<name>A0A6J8B9V3_MYTCO</name>
<evidence type="ECO:0000256" key="1">
    <source>
        <dbReference type="ARBA" id="ARBA00004613"/>
    </source>
</evidence>
<comment type="subcellular location">
    <subcellularLocation>
        <location evidence="1">Secreted</location>
    </subcellularLocation>
</comment>
<dbReference type="GO" id="GO:0005576">
    <property type="term" value="C:extracellular region"/>
    <property type="evidence" value="ECO:0007669"/>
    <property type="project" value="UniProtKB-SubCell"/>
</dbReference>
<reference evidence="5 6" key="1">
    <citation type="submission" date="2020-06" db="EMBL/GenBank/DDBJ databases">
        <authorList>
            <person name="Li R."/>
            <person name="Bekaert M."/>
        </authorList>
    </citation>
    <scope>NUCLEOTIDE SEQUENCE [LARGE SCALE GENOMIC DNA]</scope>
    <source>
        <strain evidence="6">wild</strain>
    </source>
</reference>
<dbReference type="AlphaFoldDB" id="A0A6J8B9V3"/>
<organism evidence="5 6">
    <name type="scientific">Mytilus coruscus</name>
    <name type="common">Sea mussel</name>
    <dbReference type="NCBI Taxonomy" id="42192"/>
    <lineage>
        <taxon>Eukaryota</taxon>
        <taxon>Metazoa</taxon>
        <taxon>Spiralia</taxon>
        <taxon>Lophotrochozoa</taxon>
        <taxon>Mollusca</taxon>
        <taxon>Bivalvia</taxon>
        <taxon>Autobranchia</taxon>
        <taxon>Pteriomorphia</taxon>
        <taxon>Mytilida</taxon>
        <taxon>Mytiloidea</taxon>
        <taxon>Mytilidae</taxon>
        <taxon>Mytilinae</taxon>
        <taxon>Mytilus</taxon>
    </lineage>
</organism>
<dbReference type="Proteomes" id="UP000507470">
    <property type="component" value="Unassembled WGS sequence"/>
</dbReference>
<dbReference type="SUPFAM" id="SSF49842">
    <property type="entry name" value="TNF-like"/>
    <property type="match status" value="1"/>
</dbReference>
<dbReference type="InterPro" id="IPR008983">
    <property type="entry name" value="Tumour_necrosis_fac-like_dom"/>
</dbReference>
<dbReference type="SMART" id="SM00110">
    <property type="entry name" value="C1Q"/>
    <property type="match status" value="1"/>
</dbReference>
<keyword evidence="2" id="KW-0964">Secreted</keyword>
<feature type="domain" description="C1q" evidence="4">
    <location>
        <begin position="124"/>
        <end position="263"/>
    </location>
</feature>
<sequence length="263" mass="29567">MLAKFADRGTVHNVGNVGDVGEQGCCSECWRCWRRWRRWQTGVLFKMLATLANRGTVQNVGDVGDVGEQGYCSECWRRWRTGVLFRKLATLANRGTVQNVGDVGEQGYCSECWRRWRQEPVQVTSPKEIAFTASLSKTITLGSGQAIVYDTIMMNYGNAYNNNSGHFTAPVSGIYLASAGIVAEPGKRVAIDLFLNSKFMYVTMYVDARSIRPYAYSSKTFPIFLRQGDNIWFQGRLGYEGSSVYGFPNYLHTYFAGVLLNQI</sequence>
<evidence type="ECO:0000259" key="4">
    <source>
        <dbReference type="PROSITE" id="PS50871"/>
    </source>
</evidence>
<evidence type="ECO:0000313" key="5">
    <source>
        <dbReference type="EMBL" id="CAC5380241.1"/>
    </source>
</evidence>
<gene>
    <name evidence="5" type="ORF">MCOR_16216</name>
</gene>
<protein>
    <recommendedName>
        <fullName evidence="4">C1q domain-containing protein</fullName>
    </recommendedName>
</protein>
<dbReference type="PANTHER" id="PTHR22923:SF116">
    <property type="entry name" value="C1Q DOMAIN-CONTAINING PROTEIN"/>
    <property type="match status" value="1"/>
</dbReference>